<dbReference type="Pfam" id="PF25023">
    <property type="entry name" value="TEN_YD-shell"/>
    <property type="match status" value="1"/>
</dbReference>
<name>A0A558ACA9_9PSEU</name>
<evidence type="ECO:0000256" key="2">
    <source>
        <dbReference type="SAM" id="MobiDB-lite"/>
    </source>
</evidence>
<dbReference type="PANTHER" id="PTHR32305">
    <property type="match status" value="1"/>
</dbReference>
<dbReference type="InterPro" id="IPR006530">
    <property type="entry name" value="YD"/>
</dbReference>
<reference evidence="4 5" key="1">
    <citation type="submission" date="2019-07" db="EMBL/GenBank/DDBJ databases">
        <title>New species of Amycolatopsis and Streptomyces.</title>
        <authorList>
            <person name="Duangmal K."/>
            <person name="Teo W.F.A."/>
            <person name="Lipun K."/>
        </authorList>
    </citation>
    <scope>NUCLEOTIDE SEQUENCE [LARGE SCALE GENOMIC DNA]</scope>
    <source>
        <strain evidence="4 5">JCM 30562</strain>
    </source>
</reference>
<evidence type="ECO:0000313" key="4">
    <source>
        <dbReference type="EMBL" id="TVT21909.1"/>
    </source>
</evidence>
<feature type="domain" description="Teneurin-like YD-shell" evidence="3">
    <location>
        <begin position="65"/>
        <end position="230"/>
    </location>
</feature>
<dbReference type="Proteomes" id="UP000318578">
    <property type="component" value="Unassembled WGS sequence"/>
</dbReference>
<gene>
    <name evidence="4" type="ORF">FNH06_15235</name>
</gene>
<dbReference type="NCBIfam" id="TIGR03696">
    <property type="entry name" value="Rhs_assc_core"/>
    <property type="match status" value="1"/>
</dbReference>
<proteinExistence type="predicted"/>
<dbReference type="PRINTS" id="PR00394">
    <property type="entry name" value="RHSPROTEIN"/>
</dbReference>
<organism evidence="4 5">
    <name type="scientific">Amycolatopsis acidiphila</name>
    <dbReference type="NCBI Taxonomy" id="715473"/>
    <lineage>
        <taxon>Bacteria</taxon>
        <taxon>Bacillati</taxon>
        <taxon>Actinomycetota</taxon>
        <taxon>Actinomycetes</taxon>
        <taxon>Pseudonocardiales</taxon>
        <taxon>Pseudonocardiaceae</taxon>
        <taxon>Amycolatopsis</taxon>
    </lineage>
</organism>
<protein>
    <submittedName>
        <fullName evidence="4">RHS repeat-associated core domain-containing protein</fullName>
    </submittedName>
</protein>
<dbReference type="InterPro" id="IPR056823">
    <property type="entry name" value="TEN-like_YD-shell"/>
</dbReference>
<accession>A0A558ACA9</accession>
<feature type="region of interest" description="Disordered" evidence="2">
    <location>
        <begin position="230"/>
        <end position="251"/>
    </location>
</feature>
<keyword evidence="5" id="KW-1185">Reference proteome</keyword>
<dbReference type="AlphaFoldDB" id="A0A558ACA9"/>
<dbReference type="PANTHER" id="PTHR32305:SF15">
    <property type="entry name" value="PROTEIN RHSA-RELATED"/>
    <property type="match status" value="1"/>
</dbReference>
<evidence type="ECO:0000259" key="3">
    <source>
        <dbReference type="Pfam" id="PF25023"/>
    </source>
</evidence>
<feature type="compositionally biased region" description="Low complexity" evidence="2">
    <location>
        <begin position="242"/>
        <end position="251"/>
    </location>
</feature>
<evidence type="ECO:0000256" key="1">
    <source>
        <dbReference type="ARBA" id="ARBA00022737"/>
    </source>
</evidence>
<evidence type="ECO:0000313" key="5">
    <source>
        <dbReference type="Proteomes" id="UP000318578"/>
    </source>
</evidence>
<dbReference type="EMBL" id="VJZA01000022">
    <property type="protein sequence ID" value="TVT21909.1"/>
    <property type="molecule type" value="Genomic_DNA"/>
</dbReference>
<dbReference type="Gene3D" id="2.180.10.10">
    <property type="entry name" value="RHS repeat-associated core"/>
    <property type="match status" value="1"/>
</dbReference>
<keyword evidence="1" id="KW-0677">Repeat</keyword>
<sequence length="251" mass="27381">MAIAVATVVDFVVDTNPNGDVPQIPGMPSMPTIPPRLPGLPTGLPSLPTGRVHRLPSGGAETWLYRWNSDDELVEVSTPGGERWRYRYDPLGRRIAKQRLAPDGTVAEQIGFVWDASVVTELIHSSGYATTWEYAADGPAPLAQMERPPGGPALWYWVRTDLLGTPTELPTPEGEVARHAAASLWGETPAAPGPSTPLRFPGQYHDPETGLHYNLFRYYDPAIGRFLTADPLRRSRSRRTTGPRQGPAGSP</sequence>
<dbReference type="InterPro" id="IPR022385">
    <property type="entry name" value="Rhs_assc_core"/>
</dbReference>
<comment type="caution">
    <text evidence="4">The sequence shown here is derived from an EMBL/GenBank/DDBJ whole genome shotgun (WGS) entry which is preliminary data.</text>
</comment>
<dbReference type="NCBIfam" id="TIGR01643">
    <property type="entry name" value="YD_repeat_2x"/>
    <property type="match status" value="1"/>
</dbReference>
<dbReference type="InterPro" id="IPR050708">
    <property type="entry name" value="T6SS_VgrG/RHS"/>
</dbReference>